<evidence type="ECO:0000313" key="16">
    <source>
        <dbReference type="Proteomes" id="UP001054837"/>
    </source>
</evidence>
<evidence type="ECO:0000256" key="12">
    <source>
        <dbReference type="SAM" id="Phobius"/>
    </source>
</evidence>
<dbReference type="CDD" id="cd00041">
    <property type="entry name" value="CUB"/>
    <property type="match status" value="1"/>
</dbReference>
<dbReference type="PRINTS" id="PR00261">
    <property type="entry name" value="LDLRECEPTOR"/>
</dbReference>
<evidence type="ECO:0000256" key="5">
    <source>
        <dbReference type="ARBA" id="ARBA00023136"/>
    </source>
</evidence>
<evidence type="ECO:0000256" key="7">
    <source>
        <dbReference type="ARBA" id="ARBA00023170"/>
    </source>
</evidence>
<evidence type="ECO:0000256" key="3">
    <source>
        <dbReference type="ARBA" id="ARBA00022737"/>
    </source>
</evidence>
<dbReference type="SUPFAM" id="SSF49854">
    <property type="entry name" value="Spermadhesin, CUB domain"/>
    <property type="match status" value="1"/>
</dbReference>
<comment type="caution">
    <text evidence="15">The sequence shown here is derived from an EMBL/GenBank/DDBJ whole genome shotgun (WGS) entry which is preliminary data.</text>
</comment>
<feature type="compositionally biased region" description="Polar residues" evidence="11">
    <location>
        <begin position="497"/>
        <end position="510"/>
    </location>
</feature>
<keyword evidence="4 12" id="KW-1133">Transmembrane helix</keyword>
<evidence type="ECO:0000259" key="14">
    <source>
        <dbReference type="PROSITE" id="PS01180"/>
    </source>
</evidence>
<feature type="region of interest" description="Disordered" evidence="11">
    <location>
        <begin position="447"/>
        <end position="485"/>
    </location>
</feature>
<protein>
    <submittedName>
        <fullName evidence="15">Low-density lipoprotein receptor-related protein 3</fullName>
    </submittedName>
</protein>
<dbReference type="InterPro" id="IPR023415">
    <property type="entry name" value="LDLR_class-A_CS"/>
</dbReference>
<evidence type="ECO:0000313" key="15">
    <source>
        <dbReference type="EMBL" id="GIX95912.1"/>
    </source>
</evidence>
<keyword evidence="7 15" id="KW-0675">Receptor</keyword>
<comment type="caution">
    <text evidence="10">Lacks conserved residue(s) required for the propagation of feature annotation.</text>
</comment>
<evidence type="ECO:0000256" key="6">
    <source>
        <dbReference type="ARBA" id="ARBA00023157"/>
    </source>
</evidence>
<feature type="region of interest" description="Disordered" evidence="11">
    <location>
        <begin position="497"/>
        <end position="521"/>
    </location>
</feature>
<dbReference type="AlphaFoldDB" id="A0AAV4PET7"/>
<dbReference type="Pfam" id="PF00057">
    <property type="entry name" value="Ldl_recept_a"/>
    <property type="match status" value="3"/>
</dbReference>
<dbReference type="Gene3D" id="4.10.400.10">
    <property type="entry name" value="Low-density Lipoprotein Receptor"/>
    <property type="match status" value="3"/>
</dbReference>
<feature type="disulfide bond" evidence="10">
    <location>
        <begin position="221"/>
        <end position="236"/>
    </location>
</feature>
<feature type="disulfide bond" evidence="10">
    <location>
        <begin position="202"/>
        <end position="214"/>
    </location>
</feature>
<feature type="domain" description="CUB" evidence="14">
    <location>
        <begin position="38"/>
        <end position="157"/>
    </location>
</feature>
<dbReference type="PROSITE" id="PS50068">
    <property type="entry name" value="LDLRA_2"/>
    <property type="match status" value="5"/>
</dbReference>
<keyword evidence="3" id="KW-0677">Repeat</keyword>
<reference evidence="15 16" key="1">
    <citation type="submission" date="2021-06" db="EMBL/GenBank/DDBJ databases">
        <title>Caerostris darwini draft genome.</title>
        <authorList>
            <person name="Kono N."/>
            <person name="Arakawa K."/>
        </authorList>
    </citation>
    <scope>NUCLEOTIDE SEQUENCE [LARGE SCALE GENOMIC DNA]</scope>
</reference>
<keyword evidence="15" id="KW-0449">Lipoprotein</keyword>
<dbReference type="InterPro" id="IPR002172">
    <property type="entry name" value="LDrepeatLR_classA_rpt"/>
</dbReference>
<keyword evidence="5 12" id="KW-0472">Membrane</keyword>
<dbReference type="InterPro" id="IPR035914">
    <property type="entry name" value="Sperma_CUB_dom_sf"/>
</dbReference>
<evidence type="ECO:0000256" key="4">
    <source>
        <dbReference type="ARBA" id="ARBA00022989"/>
    </source>
</evidence>
<feature type="disulfide bond" evidence="10">
    <location>
        <begin position="299"/>
        <end position="314"/>
    </location>
</feature>
<dbReference type="PROSITE" id="PS01209">
    <property type="entry name" value="LDLRA_1"/>
    <property type="match status" value="2"/>
</dbReference>
<feature type="disulfide bond" evidence="10">
    <location>
        <begin position="164"/>
        <end position="176"/>
    </location>
</feature>
<dbReference type="InterPro" id="IPR051221">
    <property type="entry name" value="LDLR-related"/>
</dbReference>
<proteinExistence type="predicted"/>
<feature type="signal peptide" evidence="13">
    <location>
        <begin position="1"/>
        <end position="18"/>
    </location>
</feature>
<keyword evidence="2 12" id="KW-0812">Transmembrane</keyword>
<dbReference type="GO" id="GO:0043235">
    <property type="term" value="C:receptor complex"/>
    <property type="evidence" value="ECO:0007669"/>
    <property type="project" value="TreeGrafter"/>
</dbReference>
<organism evidence="15 16">
    <name type="scientific">Caerostris darwini</name>
    <dbReference type="NCBI Taxonomy" id="1538125"/>
    <lineage>
        <taxon>Eukaryota</taxon>
        <taxon>Metazoa</taxon>
        <taxon>Ecdysozoa</taxon>
        <taxon>Arthropoda</taxon>
        <taxon>Chelicerata</taxon>
        <taxon>Arachnida</taxon>
        <taxon>Araneae</taxon>
        <taxon>Araneomorphae</taxon>
        <taxon>Entelegynae</taxon>
        <taxon>Araneoidea</taxon>
        <taxon>Araneidae</taxon>
        <taxon>Caerostris</taxon>
    </lineage>
</organism>
<keyword evidence="8" id="KW-0325">Glycoprotein</keyword>
<dbReference type="PANTHER" id="PTHR22722:SF15">
    <property type="entry name" value="LOW-DENSITY LIPOPROTEIN RECEPTOR-RELATED"/>
    <property type="match status" value="1"/>
</dbReference>
<dbReference type="GO" id="GO:0016324">
    <property type="term" value="C:apical plasma membrane"/>
    <property type="evidence" value="ECO:0007669"/>
    <property type="project" value="TreeGrafter"/>
</dbReference>
<feature type="disulfide bond" evidence="10">
    <location>
        <begin position="328"/>
        <end position="346"/>
    </location>
</feature>
<keyword evidence="13" id="KW-0732">Signal</keyword>
<feature type="compositionally biased region" description="Basic residues" evidence="11">
    <location>
        <begin position="447"/>
        <end position="461"/>
    </location>
</feature>
<evidence type="ECO:0000256" key="1">
    <source>
        <dbReference type="ARBA" id="ARBA00004167"/>
    </source>
</evidence>
<keyword evidence="16" id="KW-1185">Reference proteome</keyword>
<dbReference type="CDD" id="cd00112">
    <property type="entry name" value="LDLa"/>
    <property type="match status" value="4"/>
</dbReference>
<evidence type="ECO:0000256" key="11">
    <source>
        <dbReference type="SAM" id="MobiDB-lite"/>
    </source>
</evidence>
<dbReference type="GO" id="GO:0042562">
    <property type="term" value="F:hormone binding"/>
    <property type="evidence" value="ECO:0007669"/>
    <property type="project" value="TreeGrafter"/>
</dbReference>
<dbReference type="GO" id="GO:0006898">
    <property type="term" value="P:receptor-mediated endocytosis"/>
    <property type="evidence" value="ECO:0007669"/>
    <property type="project" value="TreeGrafter"/>
</dbReference>
<dbReference type="SMART" id="SM00042">
    <property type="entry name" value="CUB"/>
    <property type="match status" value="1"/>
</dbReference>
<dbReference type="Gene3D" id="2.60.120.290">
    <property type="entry name" value="Spermadhesin, CUB domain"/>
    <property type="match status" value="1"/>
</dbReference>
<evidence type="ECO:0000256" key="2">
    <source>
        <dbReference type="ARBA" id="ARBA00022692"/>
    </source>
</evidence>
<dbReference type="EMBL" id="BPLQ01002831">
    <property type="protein sequence ID" value="GIX95912.1"/>
    <property type="molecule type" value="Genomic_DNA"/>
</dbReference>
<evidence type="ECO:0000256" key="10">
    <source>
        <dbReference type="PROSITE-ProRule" id="PRU00124"/>
    </source>
</evidence>
<feature type="transmembrane region" description="Helical" evidence="12">
    <location>
        <begin position="360"/>
        <end position="385"/>
    </location>
</feature>
<dbReference type="PROSITE" id="PS01180">
    <property type="entry name" value="CUB"/>
    <property type="match status" value="1"/>
</dbReference>
<feature type="disulfide bond" evidence="10">
    <location>
        <begin position="171"/>
        <end position="189"/>
    </location>
</feature>
<sequence>MELIFFTKVIFLWCLANAYSLSESKFIYPHKSVPQYECSNLVITEPEGVISSPFYPDYYLSHLSCSWHIQGNVGDVISIKFDNIDIEESCCCDSKPCCLLNWLKISPLGNGTEKIFCGKELQHYHSFLSNSNKLWVKFYISNIRKGGRGFQFHYKIIPGSSIRCKNNEIKCSNNKCIPAVLRCNGLEDCEDGSDELLCSNRCPTGRSCRTIFQCYDASKHCDSIVDCQDFSDEIDCGFCAPNLTRCGINSTKCYNPLTQRCDKNFDCVSGEDEVDCSVMCPGKIMCESRRGCYSMKQRCDGINHCEDISDEKHCVPELCNYEHGGFLCDNGRCIQENWTCDHTDDCGDGSDEKSCLRNSVLTAALMGSLICALLLVIAISCTCRLHAIRMMERRYPNLPITSRETPLSRMSREFFFREPPPSYAVAVQGDPHQSLCVENLHYGINVHRSRRRPRRSRHSRAPCRPPGNVATSVPPIPSNPPIISDAELLDDTLPVSASTTSVTDQHTMQRSRNKDESSVANSAELKEINMSNEEECNKSLGHENNSFSGAQLNTSVETLSLESLTTVESEPNVSLAGDNHFYCDSDTDPLVV</sequence>
<evidence type="ECO:0000256" key="13">
    <source>
        <dbReference type="SAM" id="SignalP"/>
    </source>
</evidence>
<feature type="disulfide bond" evidence="10">
    <location>
        <begin position="261"/>
        <end position="276"/>
    </location>
</feature>
<feature type="chain" id="PRO_5043596004" evidence="13">
    <location>
        <begin position="19"/>
        <end position="592"/>
    </location>
</feature>
<dbReference type="Pfam" id="PF00431">
    <property type="entry name" value="CUB"/>
    <property type="match status" value="1"/>
</dbReference>
<keyword evidence="6 10" id="KW-1015">Disulfide bond</keyword>
<evidence type="ECO:0000256" key="9">
    <source>
        <dbReference type="PROSITE-ProRule" id="PRU00059"/>
    </source>
</evidence>
<accession>A0AAV4PET7</accession>
<evidence type="ECO:0000256" key="8">
    <source>
        <dbReference type="ARBA" id="ARBA00023180"/>
    </source>
</evidence>
<dbReference type="InterPro" id="IPR000859">
    <property type="entry name" value="CUB_dom"/>
</dbReference>
<dbReference type="Proteomes" id="UP001054837">
    <property type="component" value="Unassembled WGS sequence"/>
</dbReference>
<dbReference type="SUPFAM" id="SSF57424">
    <property type="entry name" value="LDL receptor-like module"/>
    <property type="match status" value="3"/>
</dbReference>
<feature type="disulfide bond" evidence="9">
    <location>
        <begin position="38"/>
        <end position="65"/>
    </location>
</feature>
<dbReference type="InterPro" id="IPR036055">
    <property type="entry name" value="LDL_receptor-like_sf"/>
</dbReference>
<gene>
    <name evidence="15" type="primary">Lrp3</name>
    <name evidence="15" type="ORF">CDAR_231471</name>
</gene>
<comment type="subcellular location">
    <subcellularLocation>
        <location evidence="1">Membrane</location>
        <topology evidence="1">Single-pass membrane protein</topology>
    </subcellularLocation>
</comment>
<feature type="disulfide bond" evidence="10">
    <location>
        <begin position="340"/>
        <end position="355"/>
    </location>
</feature>
<feature type="disulfide bond" evidence="10">
    <location>
        <begin position="183"/>
        <end position="198"/>
    </location>
</feature>
<name>A0AAV4PET7_9ARAC</name>
<dbReference type="SMART" id="SM00192">
    <property type="entry name" value="LDLa"/>
    <property type="match status" value="5"/>
</dbReference>
<dbReference type="PANTHER" id="PTHR22722">
    <property type="entry name" value="LOW-DENSITY LIPOPROTEIN RECEPTOR-RELATED PROTEIN 2-RELATED"/>
    <property type="match status" value="1"/>
</dbReference>